<feature type="region of interest" description="Disordered" evidence="1">
    <location>
        <begin position="82"/>
        <end position="101"/>
    </location>
</feature>
<protein>
    <submittedName>
        <fullName evidence="2">Uncharacterized protein</fullName>
    </submittedName>
</protein>
<organism evidence="2 3">
    <name type="scientific">Trichonephila inaurata madagascariensis</name>
    <dbReference type="NCBI Taxonomy" id="2747483"/>
    <lineage>
        <taxon>Eukaryota</taxon>
        <taxon>Metazoa</taxon>
        <taxon>Ecdysozoa</taxon>
        <taxon>Arthropoda</taxon>
        <taxon>Chelicerata</taxon>
        <taxon>Arachnida</taxon>
        <taxon>Araneae</taxon>
        <taxon>Araneomorphae</taxon>
        <taxon>Entelegynae</taxon>
        <taxon>Araneoidea</taxon>
        <taxon>Nephilidae</taxon>
        <taxon>Trichonephila</taxon>
        <taxon>Trichonephila inaurata</taxon>
    </lineage>
</organism>
<dbReference type="AlphaFoldDB" id="A0A8X6XPC3"/>
<feature type="compositionally biased region" description="Basic and acidic residues" evidence="1">
    <location>
        <begin position="27"/>
        <end position="40"/>
    </location>
</feature>
<evidence type="ECO:0000313" key="2">
    <source>
        <dbReference type="EMBL" id="GFY56994.1"/>
    </source>
</evidence>
<dbReference type="EMBL" id="BMAV01011256">
    <property type="protein sequence ID" value="GFY56994.1"/>
    <property type="molecule type" value="Genomic_DNA"/>
</dbReference>
<sequence>MDEERKFETCQFSLGPIGGIRNPVKTHKPDKLDTGKKIPDEATPVSFIDNLSEEEVADSMKRMNEQWEKMFSEEDKMRLTPIERKRQTLHHTAGQGSDSPKIAKVTQPLIDAETAAAVASGIDASPENVLVTRSKTFFKVLQEEFQTLKAKLTRISHPPPEVHVEGLKNLRYKIWKRLKN</sequence>
<keyword evidence="3" id="KW-1185">Reference proteome</keyword>
<gene>
    <name evidence="2" type="ORF">TNIN_494641</name>
</gene>
<reference evidence="2" key="1">
    <citation type="submission" date="2020-08" db="EMBL/GenBank/DDBJ databases">
        <title>Multicomponent nature underlies the extraordinary mechanical properties of spider dragline silk.</title>
        <authorList>
            <person name="Kono N."/>
            <person name="Nakamura H."/>
            <person name="Mori M."/>
            <person name="Yoshida Y."/>
            <person name="Ohtoshi R."/>
            <person name="Malay A.D."/>
            <person name="Moran D.A.P."/>
            <person name="Tomita M."/>
            <person name="Numata K."/>
            <person name="Arakawa K."/>
        </authorList>
    </citation>
    <scope>NUCLEOTIDE SEQUENCE</scope>
</reference>
<feature type="region of interest" description="Disordered" evidence="1">
    <location>
        <begin position="14"/>
        <end position="44"/>
    </location>
</feature>
<comment type="caution">
    <text evidence="2">The sequence shown here is derived from an EMBL/GenBank/DDBJ whole genome shotgun (WGS) entry which is preliminary data.</text>
</comment>
<dbReference type="OrthoDB" id="6434070at2759"/>
<evidence type="ECO:0000256" key="1">
    <source>
        <dbReference type="SAM" id="MobiDB-lite"/>
    </source>
</evidence>
<evidence type="ECO:0000313" key="3">
    <source>
        <dbReference type="Proteomes" id="UP000886998"/>
    </source>
</evidence>
<dbReference type="Proteomes" id="UP000886998">
    <property type="component" value="Unassembled WGS sequence"/>
</dbReference>
<proteinExistence type="predicted"/>
<accession>A0A8X6XPC3</accession>
<name>A0A8X6XPC3_9ARAC</name>